<dbReference type="InterPro" id="IPR059177">
    <property type="entry name" value="GH29D-like_dom"/>
</dbReference>
<dbReference type="Gene3D" id="1.20.1610.10">
    <property type="entry name" value="alpha-1,2-mannosidases domains"/>
    <property type="match status" value="1"/>
</dbReference>
<dbReference type="PANTHER" id="PTHR12143">
    <property type="entry name" value="PEPTIDE N-GLYCANASE PNGASE -RELATED"/>
    <property type="match status" value="1"/>
</dbReference>
<evidence type="ECO:0000256" key="2">
    <source>
        <dbReference type="ARBA" id="ARBA00011245"/>
    </source>
</evidence>
<dbReference type="EMBL" id="JAGUCO010000028">
    <property type="protein sequence ID" value="MBS2100750.1"/>
    <property type="molecule type" value="Genomic_DNA"/>
</dbReference>
<dbReference type="SUPFAM" id="SSF48208">
    <property type="entry name" value="Six-hairpin glycosidases"/>
    <property type="match status" value="1"/>
</dbReference>
<sequence length="1001" mass="111935">MIKIIPIALLILLVSTTNAQEKKDYTHYVDPFIGTGGHGHTFPGATLPFGMVQLSPDTGIEGWDWCSGYHESDSSVIGFSHTHLSGTGGADYGDVLLMPTVGNVNFQPGTKADPDAGYRSRFSHDNEIASPGYYSVLLDDYNIKAELTATLRTGMHKYTFPESDEAHIILDLEHGIANNVTNADIQVLSDTKVEGTRFSQGWASDQRLFFAMEFSKPFDKVLLAQEDKLVKSNTKAEGKSIKAAFNYHTNEGETIIIKVAISSVSCENAWANMEAENKGFDFDATLAQAKETWNKELSKIKVEGGSDDEKVIFYTALYHTKIHPNTFQDVNGEYRGMDMKIHKAEGRSHYTLYSLWDTFRGLHPLYSIVDTKYNNDFIKSMIAKYNESGRLPVWELWSNETNTMIGYHSVPVIADAILKGYYTGDVQEAYQAMLSSAMADGQGLNDYKHMHYIPREKEANSVSKTVEYAFDDYCIALVALKLGKIDDYKEFTLRSLNYRNVFDPETKFMRGRDENGVWNPDFDPMAITLFGSGDFTEGNSWHYSFFAPHDINGLIKLYGGKDAFIAKLDEMFEQDAVNDNEHAHDVTGLIGQYAQGNEPSHHVIYTYNFAQRPDKTQAMIRRVMKEMYTTDKDGYSGNEDTGQMSAWYVLSSMGFYSMNPVSGEYIIGSPVFDKVTINLENGKQFIIEANNNSDDNVYISSATLNGKAYDYTYIKHTDIMQGGKLTFEMSSTPQSWGTSIEAAPIELAANEDIEIEPRANKAFMPYSASSAQIFKDQLPVELLCQTEGVTIYYTLDGTSPTTESKVYSKPIILKRSTTLKAISIKEGYITSDVKSIQFRKAYFNDGKSEYPVLSTEATISQAYNPGKQTLIDGKLGSNNYRDGLWTGTNDKKFDAVIDLGTKKKISQVTINFTQNTGSWIFPPKSITILGSNDGENFTEIANEQYELPSHHVDILVLTKTIASKTKARYLKVIIESAGKLPSWHSGSGLPSYLFIDEITVE</sequence>
<dbReference type="Gene3D" id="2.70.98.10">
    <property type="match status" value="1"/>
</dbReference>
<dbReference type="PROSITE" id="PS50022">
    <property type="entry name" value="FA58C_3"/>
    <property type="match status" value="1"/>
</dbReference>
<dbReference type="Gene3D" id="2.60.120.260">
    <property type="entry name" value="Galactose-binding domain-like"/>
    <property type="match status" value="1"/>
</dbReference>
<dbReference type="RefSeq" id="WP_212219207.1">
    <property type="nucleotide sequence ID" value="NZ_JAGUCO010000028.1"/>
</dbReference>
<dbReference type="InterPro" id="IPR005887">
    <property type="entry name" value="GH92_a_mannosidase_put"/>
</dbReference>
<dbReference type="GO" id="GO:0016798">
    <property type="term" value="F:hydrolase activity, acting on glycosyl bonds"/>
    <property type="evidence" value="ECO:0007669"/>
    <property type="project" value="UniProtKB-KW"/>
</dbReference>
<evidence type="ECO:0000256" key="3">
    <source>
        <dbReference type="ARBA" id="ARBA00022837"/>
    </source>
</evidence>
<evidence type="ECO:0000313" key="6">
    <source>
        <dbReference type="EMBL" id="MBS2100750.1"/>
    </source>
</evidence>
<dbReference type="SUPFAM" id="SSF49785">
    <property type="entry name" value="Galactose-binding domain-like"/>
    <property type="match status" value="1"/>
</dbReference>
<comment type="cofactor">
    <cofactor evidence="1">
        <name>Ca(2+)</name>
        <dbReference type="ChEBI" id="CHEBI:29108"/>
    </cofactor>
</comment>
<dbReference type="EC" id="3.2.1.-" evidence="6"/>
<dbReference type="Proteomes" id="UP000708576">
    <property type="component" value="Unassembled WGS sequence"/>
</dbReference>
<evidence type="ECO:0000259" key="5">
    <source>
        <dbReference type="PROSITE" id="PS50022"/>
    </source>
</evidence>
<dbReference type="PANTHER" id="PTHR12143:SF39">
    <property type="entry name" value="SECRETED PROTEIN"/>
    <property type="match status" value="1"/>
</dbReference>
<feature type="chain" id="PRO_5046778640" evidence="4">
    <location>
        <begin position="20"/>
        <end position="1001"/>
    </location>
</feature>
<dbReference type="Gene3D" id="1.20.1050.60">
    <property type="entry name" value="alpha-1,2-mannosidase"/>
    <property type="match status" value="1"/>
</dbReference>
<feature type="domain" description="F5/8 type C" evidence="5">
    <location>
        <begin position="840"/>
        <end position="996"/>
    </location>
</feature>
<dbReference type="InterPro" id="IPR014718">
    <property type="entry name" value="GH-type_carb-bd"/>
</dbReference>
<evidence type="ECO:0000256" key="1">
    <source>
        <dbReference type="ARBA" id="ARBA00001913"/>
    </source>
</evidence>
<evidence type="ECO:0000256" key="4">
    <source>
        <dbReference type="SAM" id="SignalP"/>
    </source>
</evidence>
<evidence type="ECO:0000313" key="7">
    <source>
        <dbReference type="Proteomes" id="UP000708576"/>
    </source>
</evidence>
<gene>
    <name evidence="6" type="ORF">KEM10_20855</name>
</gene>
<keyword evidence="6" id="KW-0378">Hydrolase</keyword>
<dbReference type="InterPro" id="IPR008979">
    <property type="entry name" value="Galactose-bd-like_sf"/>
</dbReference>
<keyword evidence="4" id="KW-0732">Signal</keyword>
<dbReference type="InterPro" id="IPR041371">
    <property type="entry name" value="GH92_N"/>
</dbReference>
<dbReference type="Pfam" id="PF13290">
    <property type="entry name" value="CHB_HEX_C_1"/>
    <property type="match status" value="1"/>
</dbReference>
<name>A0ABS5K0W4_9BACT</name>
<dbReference type="Gene3D" id="3.30.2080.10">
    <property type="entry name" value="GH92 mannosidase domain"/>
    <property type="match status" value="1"/>
</dbReference>
<keyword evidence="3" id="KW-0106">Calcium</keyword>
<dbReference type="NCBIfam" id="TIGR01180">
    <property type="entry name" value="aman2_put"/>
    <property type="match status" value="1"/>
</dbReference>
<dbReference type="Pfam" id="PF00754">
    <property type="entry name" value="F5_F8_type_C"/>
    <property type="match status" value="1"/>
</dbReference>
<comment type="caution">
    <text evidence="6">The sequence shown here is derived from an EMBL/GenBank/DDBJ whole genome shotgun (WGS) entry which is preliminary data.</text>
</comment>
<feature type="signal peptide" evidence="4">
    <location>
        <begin position="1"/>
        <end position="19"/>
    </location>
</feature>
<keyword evidence="7" id="KW-1185">Reference proteome</keyword>
<organism evidence="6 7">
    <name type="scientific">Carboxylicivirga linearis</name>
    <dbReference type="NCBI Taxonomy" id="1628157"/>
    <lineage>
        <taxon>Bacteria</taxon>
        <taxon>Pseudomonadati</taxon>
        <taxon>Bacteroidota</taxon>
        <taxon>Bacteroidia</taxon>
        <taxon>Marinilabiliales</taxon>
        <taxon>Marinilabiliaceae</taxon>
        <taxon>Carboxylicivirga</taxon>
    </lineage>
</organism>
<dbReference type="InterPro" id="IPR008928">
    <property type="entry name" value="6-hairpin_glycosidase_sf"/>
</dbReference>
<dbReference type="InterPro" id="IPR050883">
    <property type="entry name" value="PNGase"/>
</dbReference>
<proteinExistence type="predicted"/>
<dbReference type="InterPro" id="IPR000421">
    <property type="entry name" value="FA58C"/>
</dbReference>
<dbReference type="Pfam" id="PF07971">
    <property type="entry name" value="Glyco_hydro_92"/>
    <property type="match status" value="1"/>
</dbReference>
<dbReference type="Pfam" id="PF17678">
    <property type="entry name" value="Glyco_hydro_92N"/>
    <property type="match status" value="1"/>
</dbReference>
<reference evidence="6 7" key="1">
    <citation type="journal article" date="2015" name="Int. J. Syst. Evol. Microbiol.">
        <title>Carboxylicivirga linearis sp. nov., isolated from a sea cucumber culture pond.</title>
        <authorList>
            <person name="Wang F.Q."/>
            <person name="Zhou Y.X."/>
            <person name="Lin X.Z."/>
            <person name="Chen G.J."/>
            <person name="Du Z.J."/>
        </authorList>
    </citation>
    <scope>NUCLEOTIDE SEQUENCE [LARGE SCALE GENOMIC DNA]</scope>
    <source>
        <strain evidence="6 7">FB218</strain>
    </source>
</reference>
<dbReference type="InterPro" id="IPR012939">
    <property type="entry name" value="Glyco_hydro_92"/>
</dbReference>
<keyword evidence="6" id="KW-0326">Glycosidase</keyword>
<accession>A0ABS5K0W4</accession>
<protein>
    <submittedName>
        <fullName evidence="6">GH92 family glycosyl hydrolase</fullName>
        <ecNumber evidence="6">3.2.1.-</ecNumber>
    </submittedName>
</protein>
<comment type="subunit">
    <text evidence="2">Monomer.</text>
</comment>